<dbReference type="InterPro" id="IPR000620">
    <property type="entry name" value="EamA_dom"/>
</dbReference>
<dbReference type="EMBL" id="CP002192">
    <property type="protein sequence ID" value="AFD27236.1"/>
    <property type="molecule type" value="Genomic_DNA"/>
</dbReference>
<evidence type="ECO:0000256" key="4">
    <source>
        <dbReference type="ARBA" id="ARBA00022989"/>
    </source>
</evidence>
<keyword evidence="4 6" id="KW-1133">Transmembrane helix</keyword>
<keyword evidence="2" id="KW-1003">Cell membrane</keyword>
<dbReference type="Pfam" id="PF00892">
    <property type="entry name" value="EamA"/>
    <property type="match status" value="1"/>
</dbReference>
<dbReference type="Proteomes" id="UP000007575">
    <property type="component" value="Plasmid P1"/>
</dbReference>
<dbReference type="InterPro" id="IPR051258">
    <property type="entry name" value="Diverse_Substrate_Transporter"/>
</dbReference>
<evidence type="ECO:0000256" key="6">
    <source>
        <dbReference type="SAM" id="Phobius"/>
    </source>
</evidence>
<dbReference type="SUPFAM" id="SSF103481">
    <property type="entry name" value="Multidrug resistance efflux transporter EmrE"/>
    <property type="match status" value="1"/>
</dbReference>
<dbReference type="PATRIC" id="fig|745776.4.peg.3384"/>
<name>H8H0I4_DEIGI</name>
<evidence type="ECO:0000256" key="2">
    <source>
        <dbReference type="ARBA" id="ARBA00022475"/>
    </source>
</evidence>
<evidence type="ECO:0000259" key="7">
    <source>
        <dbReference type="Pfam" id="PF00892"/>
    </source>
</evidence>
<keyword evidence="9" id="KW-1185">Reference proteome</keyword>
<geneLocation type="plasmid" evidence="8 9">
    <name>P1</name>
</geneLocation>
<gene>
    <name evidence="8" type="ordered locus">DGo_PA0350</name>
</gene>
<evidence type="ECO:0000313" key="8">
    <source>
        <dbReference type="EMBL" id="AFD27236.1"/>
    </source>
</evidence>
<dbReference type="PANTHER" id="PTHR42920">
    <property type="entry name" value="OS03G0707200 PROTEIN-RELATED"/>
    <property type="match status" value="1"/>
</dbReference>
<dbReference type="KEGG" id="dgo:DGo_PA0350"/>
<reference evidence="8 9" key="1">
    <citation type="journal article" date="2012" name="PLoS ONE">
        <title>Genome sequence and transcriptome analysis of the radioresistant bacterium Deinococcus gobiensis: insights into the extreme environmental adaptations.</title>
        <authorList>
            <person name="Yuan M."/>
            <person name="Chen M."/>
            <person name="Zhang W."/>
            <person name="Lu W."/>
            <person name="Wang J."/>
            <person name="Yang M."/>
            <person name="Zhao P."/>
            <person name="Tang R."/>
            <person name="Li X."/>
            <person name="Hao Y."/>
            <person name="Zhou Z."/>
            <person name="Zhan Y."/>
            <person name="Yu H."/>
            <person name="Teng C."/>
            <person name="Yan Y."/>
            <person name="Ping S."/>
            <person name="Wang Y."/>
            <person name="Lin M."/>
        </authorList>
    </citation>
    <scope>NUCLEOTIDE SEQUENCE [LARGE SCALE GENOMIC DNA]</scope>
    <source>
        <strain evidence="9">DSM 21396 / JCM 16679 / CGMCC 1.7299 / I-0</strain>
        <plasmid evidence="8">P1</plasmid>
    </source>
</reference>
<dbReference type="HOGENOM" id="CLU_2329084_0_0_0"/>
<evidence type="ECO:0000313" key="9">
    <source>
        <dbReference type="Proteomes" id="UP000007575"/>
    </source>
</evidence>
<keyword evidence="8" id="KW-0614">Plasmid</keyword>
<proteinExistence type="predicted"/>
<accession>H8H0I4</accession>
<evidence type="ECO:0000256" key="5">
    <source>
        <dbReference type="ARBA" id="ARBA00023136"/>
    </source>
</evidence>
<dbReference type="InterPro" id="IPR037185">
    <property type="entry name" value="EmrE-like"/>
</dbReference>
<sequence>MLGGTLAVPQELGHWGLILGMLIVPTLISMPALFSAVQRLGAARASLLTTTDPLWALLFAALLLGEPLGPSQIAGGALILGGAVLAQSRRSTQRLSAL</sequence>
<keyword evidence="5 6" id="KW-0472">Membrane</keyword>
<dbReference type="GO" id="GO:0005886">
    <property type="term" value="C:plasma membrane"/>
    <property type="evidence" value="ECO:0007669"/>
    <property type="project" value="UniProtKB-SubCell"/>
</dbReference>
<dbReference type="Gene3D" id="1.10.3730.20">
    <property type="match status" value="1"/>
</dbReference>
<dbReference type="PANTHER" id="PTHR42920:SF5">
    <property type="entry name" value="EAMA DOMAIN-CONTAINING PROTEIN"/>
    <property type="match status" value="1"/>
</dbReference>
<protein>
    <submittedName>
        <fullName evidence="8">Permease of the drug/metabolite transporter superfamily</fullName>
    </submittedName>
</protein>
<feature type="transmembrane region" description="Helical" evidence="6">
    <location>
        <begin position="12"/>
        <end position="33"/>
    </location>
</feature>
<evidence type="ECO:0000256" key="3">
    <source>
        <dbReference type="ARBA" id="ARBA00022692"/>
    </source>
</evidence>
<dbReference type="AlphaFoldDB" id="H8H0I4"/>
<organism evidence="8 9">
    <name type="scientific">Deinococcus gobiensis (strain DSM 21396 / JCM 16679 / CGMCC 1.7299 / I-0)</name>
    <dbReference type="NCBI Taxonomy" id="745776"/>
    <lineage>
        <taxon>Bacteria</taxon>
        <taxon>Thermotogati</taxon>
        <taxon>Deinococcota</taxon>
        <taxon>Deinococci</taxon>
        <taxon>Deinococcales</taxon>
        <taxon>Deinococcaceae</taxon>
        <taxon>Deinococcus</taxon>
    </lineage>
</organism>
<keyword evidence="3 6" id="KW-0812">Transmembrane</keyword>
<feature type="domain" description="EamA" evidence="7">
    <location>
        <begin position="11"/>
        <end position="85"/>
    </location>
</feature>
<comment type="subcellular location">
    <subcellularLocation>
        <location evidence="1">Cell membrane</location>
        <topology evidence="1">Multi-pass membrane protein</topology>
    </subcellularLocation>
</comment>
<evidence type="ECO:0000256" key="1">
    <source>
        <dbReference type="ARBA" id="ARBA00004651"/>
    </source>
</evidence>